<dbReference type="AlphaFoldDB" id="A0A091B8L6"/>
<organism evidence="3 4">
    <name type="scientific">Arenimonas metalli CF5-1</name>
    <dbReference type="NCBI Taxonomy" id="1384056"/>
    <lineage>
        <taxon>Bacteria</taxon>
        <taxon>Pseudomonadati</taxon>
        <taxon>Pseudomonadota</taxon>
        <taxon>Gammaproteobacteria</taxon>
        <taxon>Lysobacterales</taxon>
        <taxon>Lysobacteraceae</taxon>
        <taxon>Arenimonas</taxon>
    </lineage>
</organism>
<dbReference type="EMBL" id="AVCK01000003">
    <property type="protein sequence ID" value="KFN48071.1"/>
    <property type="molecule type" value="Genomic_DNA"/>
</dbReference>
<keyword evidence="4" id="KW-1185">Reference proteome</keyword>
<dbReference type="InterPro" id="IPR024163">
    <property type="entry name" value="Aerotolerance_reg_N"/>
</dbReference>
<dbReference type="Proteomes" id="UP000029393">
    <property type="component" value="Unassembled WGS sequence"/>
</dbReference>
<dbReference type="Pfam" id="PF07584">
    <property type="entry name" value="BatA"/>
    <property type="match status" value="1"/>
</dbReference>
<name>A0A091B8L6_9GAMM</name>
<evidence type="ECO:0000313" key="3">
    <source>
        <dbReference type="EMBL" id="KFN48071.1"/>
    </source>
</evidence>
<dbReference type="NCBIfam" id="TIGR02226">
    <property type="entry name" value="two_anch"/>
    <property type="match status" value="1"/>
</dbReference>
<gene>
    <name evidence="3" type="ORF">N787_06435</name>
</gene>
<dbReference type="eggNOG" id="ENOG502Z9IQ">
    <property type="taxonomic scope" value="Bacteria"/>
</dbReference>
<dbReference type="InterPro" id="IPR011933">
    <property type="entry name" value="Double_TM_dom"/>
</dbReference>
<dbReference type="STRING" id="1384056.N787_06435"/>
<feature type="domain" description="Aerotolerance regulator N-terminal" evidence="2">
    <location>
        <begin position="4"/>
        <end position="77"/>
    </location>
</feature>
<protein>
    <recommendedName>
        <fullName evidence="2">Aerotolerance regulator N-terminal domain-containing protein</fullName>
    </recommendedName>
</protein>
<evidence type="ECO:0000259" key="2">
    <source>
        <dbReference type="Pfam" id="PF07584"/>
    </source>
</evidence>
<dbReference type="PATRIC" id="fig|1384056.3.peg.162"/>
<keyword evidence="1" id="KW-0812">Transmembrane</keyword>
<dbReference type="RefSeq" id="WP_034210062.1">
    <property type="nucleotide sequence ID" value="NZ_AVCK01000003.1"/>
</dbReference>
<reference evidence="3 4" key="1">
    <citation type="submission" date="2013-09" db="EMBL/GenBank/DDBJ databases">
        <title>Genome sequencing of Arenimonas metalli.</title>
        <authorList>
            <person name="Chen F."/>
            <person name="Wang G."/>
        </authorList>
    </citation>
    <scope>NUCLEOTIDE SEQUENCE [LARGE SCALE GENOMIC DNA]</scope>
    <source>
        <strain evidence="3 4">CF5-1</strain>
    </source>
</reference>
<feature type="transmembrane region" description="Helical" evidence="1">
    <location>
        <begin position="57"/>
        <end position="75"/>
    </location>
</feature>
<keyword evidence="1" id="KW-0472">Membrane</keyword>
<keyword evidence="1" id="KW-1133">Transmembrane helix</keyword>
<dbReference type="OrthoDB" id="7390489at2"/>
<sequence length="384" mass="40676">MSLGLLAPVGLWALAALALPLLVHLARRDEQKPTAFAALRWLAARLKPRQKLRFEEWLLLALRLLLVAGLALLLARPVLHGAGVPWLVVMPGADTAQMPTLPDDAERRWLAPGFPPLTDAPPSPPVASASLLRELDATLPAGTAITVLATERFDGADGEPVRLSRRVDWRVVAGAPAEAKRAADPPFKLAVRHAGDDTPGLRYLGAAALAWSPDAATAPDIAPDIAPADAALADDTRHLAWLAPGPLPPAIRTWIEGGGRALISADAEWPLPEDGQPAWHDASGEPRARRAALGQGLVLQLAVPLSPASLPELLEPGFPDTVRNLLQAPPPAPQRAVAAAYAPRPGGPGFPETPRELTTPLLWLLLALFALERWLATGRRGVPA</sequence>
<evidence type="ECO:0000313" key="4">
    <source>
        <dbReference type="Proteomes" id="UP000029393"/>
    </source>
</evidence>
<comment type="caution">
    <text evidence="3">The sequence shown here is derived from an EMBL/GenBank/DDBJ whole genome shotgun (WGS) entry which is preliminary data.</text>
</comment>
<evidence type="ECO:0000256" key="1">
    <source>
        <dbReference type="SAM" id="Phobius"/>
    </source>
</evidence>
<accession>A0A091B8L6</accession>
<proteinExistence type="predicted"/>